<evidence type="ECO:0000313" key="4">
    <source>
        <dbReference type="Proteomes" id="UP000285596"/>
    </source>
</evidence>
<dbReference type="PANTHER" id="PTHR34512">
    <property type="entry name" value="CELL SURFACE PROTEIN"/>
    <property type="match status" value="1"/>
</dbReference>
<dbReference type="InterPro" id="IPR018391">
    <property type="entry name" value="PQQ_b-propeller_rpt"/>
</dbReference>
<dbReference type="Proteomes" id="UP000285596">
    <property type="component" value="Unassembled WGS sequence"/>
</dbReference>
<evidence type="ECO:0000256" key="1">
    <source>
        <dbReference type="SAM" id="MobiDB-lite"/>
    </source>
</evidence>
<dbReference type="SUPFAM" id="SSF56112">
    <property type="entry name" value="Protein kinase-like (PK-like)"/>
    <property type="match status" value="1"/>
</dbReference>
<dbReference type="Gene3D" id="2.130.10.10">
    <property type="entry name" value="YVTN repeat-like/Quinoprotein amine dehydrogenase"/>
    <property type="match status" value="2"/>
</dbReference>
<proteinExistence type="predicted"/>
<dbReference type="Pfam" id="PF13360">
    <property type="entry name" value="PQQ_2"/>
    <property type="match status" value="1"/>
</dbReference>
<feature type="compositionally biased region" description="Low complexity" evidence="1">
    <location>
        <begin position="321"/>
        <end position="342"/>
    </location>
</feature>
<feature type="domain" description="Pyrrolo-quinoline quinone repeat" evidence="2">
    <location>
        <begin position="536"/>
        <end position="725"/>
    </location>
</feature>
<dbReference type="AlphaFoldDB" id="A0A423V330"/>
<evidence type="ECO:0000259" key="2">
    <source>
        <dbReference type="Pfam" id="PF13360"/>
    </source>
</evidence>
<dbReference type="InterPro" id="IPR015943">
    <property type="entry name" value="WD40/YVTN_repeat-like_dom_sf"/>
</dbReference>
<dbReference type="InterPro" id="IPR002372">
    <property type="entry name" value="PQQ_rpt_dom"/>
</dbReference>
<protein>
    <recommendedName>
        <fullName evidence="2">Pyrrolo-quinoline quinone repeat domain-containing protein</fullName>
    </recommendedName>
</protein>
<comment type="caution">
    <text evidence="3">The sequence shown here is derived from an EMBL/GenBank/DDBJ whole genome shotgun (WGS) entry which is preliminary data.</text>
</comment>
<reference evidence="3 4" key="1">
    <citation type="submission" date="2018-08" db="EMBL/GenBank/DDBJ databases">
        <title>Streptomyces globisporus 1912-4Crt, whole genome shotgun sequence.</title>
        <authorList>
            <person name="Matselyukh B."/>
        </authorList>
    </citation>
    <scope>NUCLEOTIDE SEQUENCE [LARGE SCALE GENOMIC DNA]</scope>
    <source>
        <strain evidence="3 4">1912-4Crt</strain>
    </source>
</reference>
<dbReference type="SUPFAM" id="SSF50998">
    <property type="entry name" value="Quinoprotein alcohol dehydrogenase-like"/>
    <property type="match status" value="1"/>
</dbReference>
<dbReference type="SMART" id="SM00564">
    <property type="entry name" value="PQQ"/>
    <property type="match status" value="5"/>
</dbReference>
<accession>A0A423V330</accession>
<feature type="region of interest" description="Disordered" evidence="1">
    <location>
        <begin position="299"/>
        <end position="345"/>
    </location>
</feature>
<dbReference type="InterPro" id="IPR011009">
    <property type="entry name" value="Kinase-like_dom_sf"/>
</dbReference>
<sequence length="736" mass="75502">MDLPGAGRNRRIGPYGLLGRGRTVGGSELFAARTDEGLLVTVTVVGPDLAATPGFRDRLRASVEAARRLTGAFLVPVVDADADAPVPWVATRFTAGLPLRHAVDRHGALAEPALRVLADGLARALAALHGSGTVHGEVDPDSVLLTMDGPRISALGLVGATASPPPSATDDMLDLGSTVLYAASGGEQDTDALPASLREVIGGCLYPESSDRPTAEQLVDYLEHQGLPAPEGGWLPPAVTADMAAAAAAVGSARAVQVPVPPRPVRAPGTGVSRRNVLLGIAGGAALLGGGAAALAFSGDSAPPPEGRAGGLGTTARPTRPSGARTTSAPSPSPSSADGPEPVVLAGPDAVKAWSRTGKRAPTCLEASDKVVMVVTDKATSFMEAASGDRAFEALNARKTFGANSSHHPTAYADGVFYLFCETPGQFDLLAAFDAADGKVKWAVSLAASDPGGAKIVSNYGRQYLAASGGTVYVCGLVRDGKFSVDAPKTGYIRALSATTGKKLWQVQGTDINNVLVPPSGSRLLAASAVPAKQPGRVQMIDAARKGARGWKVPLRYPSGYFSSGWPLTGYADGNFLFAGGKGDTLSVVDAATGTEKWHQRFEARNGDRVSMGTPFSSPDGATVYVPIGSDLAALSMADGTLRWVATLDGASDTGGANLFTASLGLGGRHALCSADTVFATDSAKTLWAIDAATGRARWKYSDPSQPDVGFRWTVGGDRVFIASHLTMTAIAAYGR</sequence>
<name>A0A423V330_STRGL</name>
<evidence type="ECO:0000313" key="3">
    <source>
        <dbReference type="EMBL" id="ROV69001.1"/>
    </source>
</evidence>
<dbReference type="InterPro" id="IPR011047">
    <property type="entry name" value="Quinoprotein_ADH-like_sf"/>
</dbReference>
<dbReference type="Gene3D" id="1.10.510.10">
    <property type="entry name" value="Transferase(Phosphotransferase) domain 1"/>
    <property type="match status" value="1"/>
</dbReference>
<dbReference type="PANTHER" id="PTHR34512:SF30">
    <property type="entry name" value="OUTER MEMBRANE PROTEIN ASSEMBLY FACTOR BAMB"/>
    <property type="match status" value="1"/>
</dbReference>
<gene>
    <name evidence="3" type="ORF">D3105_08170</name>
</gene>
<dbReference type="EMBL" id="QWFA01000033">
    <property type="protein sequence ID" value="ROV69001.1"/>
    <property type="molecule type" value="Genomic_DNA"/>
</dbReference>
<organism evidence="3 4">
    <name type="scientific">Streptomyces globisporus</name>
    <dbReference type="NCBI Taxonomy" id="1908"/>
    <lineage>
        <taxon>Bacteria</taxon>
        <taxon>Bacillati</taxon>
        <taxon>Actinomycetota</taxon>
        <taxon>Actinomycetes</taxon>
        <taxon>Kitasatosporales</taxon>
        <taxon>Streptomycetaceae</taxon>
        <taxon>Streptomyces</taxon>
    </lineage>
</organism>